<dbReference type="InterPro" id="IPR016040">
    <property type="entry name" value="NAD(P)-bd_dom"/>
</dbReference>
<dbReference type="InterPro" id="IPR051604">
    <property type="entry name" value="Ergot_Alk_Oxidoreductase"/>
</dbReference>
<name>A0ABP8VZD0_9PSEU</name>
<keyword evidence="3" id="KW-1185">Reference proteome</keyword>
<dbReference type="RefSeq" id="WP_345378242.1">
    <property type="nucleotide sequence ID" value="NZ_BAABIC010000002.1"/>
</dbReference>
<reference evidence="3" key="1">
    <citation type="journal article" date="2019" name="Int. J. Syst. Evol. Microbiol.">
        <title>The Global Catalogue of Microorganisms (GCM) 10K type strain sequencing project: providing services to taxonomists for standard genome sequencing and annotation.</title>
        <authorList>
            <consortium name="The Broad Institute Genomics Platform"/>
            <consortium name="The Broad Institute Genome Sequencing Center for Infectious Disease"/>
            <person name="Wu L."/>
            <person name="Ma J."/>
        </authorList>
    </citation>
    <scope>NUCLEOTIDE SEQUENCE [LARGE SCALE GENOMIC DNA]</scope>
    <source>
        <strain evidence="3">JCM 18055</strain>
    </source>
</reference>
<proteinExistence type="predicted"/>
<comment type="caution">
    <text evidence="2">The sequence shown here is derived from an EMBL/GenBank/DDBJ whole genome shotgun (WGS) entry which is preliminary data.</text>
</comment>
<dbReference type="Pfam" id="PF13460">
    <property type="entry name" value="NAD_binding_10"/>
    <property type="match status" value="1"/>
</dbReference>
<dbReference type="SUPFAM" id="SSF51735">
    <property type="entry name" value="NAD(P)-binding Rossmann-fold domains"/>
    <property type="match status" value="1"/>
</dbReference>
<dbReference type="Proteomes" id="UP001500325">
    <property type="component" value="Unassembled WGS sequence"/>
</dbReference>
<evidence type="ECO:0000259" key="1">
    <source>
        <dbReference type="Pfam" id="PF13460"/>
    </source>
</evidence>
<dbReference type="InterPro" id="IPR036291">
    <property type="entry name" value="NAD(P)-bd_dom_sf"/>
</dbReference>
<dbReference type="Gene3D" id="3.40.50.720">
    <property type="entry name" value="NAD(P)-binding Rossmann-like Domain"/>
    <property type="match status" value="1"/>
</dbReference>
<protein>
    <submittedName>
        <fullName evidence="2">NAD(P)H-binding protein</fullName>
    </submittedName>
</protein>
<accession>A0ABP8VZD0</accession>
<dbReference type="EMBL" id="BAABIC010000002">
    <property type="protein sequence ID" value="GAA4676925.1"/>
    <property type="molecule type" value="Genomic_DNA"/>
</dbReference>
<evidence type="ECO:0000313" key="3">
    <source>
        <dbReference type="Proteomes" id="UP001500325"/>
    </source>
</evidence>
<feature type="domain" description="NAD(P)-binding" evidence="1">
    <location>
        <begin position="8"/>
        <end position="131"/>
    </location>
</feature>
<organism evidence="2 3">
    <name type="scientific">Pseudonocardia yuanmonensis</name>
    <dbReference type="NCBI Taxonomy" id="1095914"/>
    <lineage>
        <taxon>Bacteria</taxon>
        <taxon>Bacillati</taxon>
        <taxon>Actinomycetota</taxon>
        <taxon>Actinomycetes</taxon>
        <taxon>Pseudonocardiales</taxon>
        <taxon>Pseudonocardiaceae</taxon>
        <taxon>Pseudonocardia</taxon>
    </lineage>
</organism>
<dbReference type="PANTHER" id="PTHR43162:SF1">
    <property type="entry name" value="PRESTALK A DIFFERENTIATION PROTEIN A"/>
    <property type="match status" value="1"/>
</dbReference>
<dbReference type="PANTHER" id="PTHR43162">
    <property type="match status" value="1"/>
</dbReference>
<gene>
    <name evidence="2" type="ORF">GCM10023215_06720</name>
</gene>
<evidence type="ECO:0000313" key="2">
    <source>
        <dbReference type="EMBL" id="GAA4676925.1"/>
    </source>
</evidence>
<sequence>MQETLVTGGTGTLGRVLVARLREAGTPTRVLSRRPGEGHLVGDLATGEGVDAAVRGCGVVVHCATGRKDAEMSARLVEAALRNGAPHVVSVSIVGIDRIPLGYYRQKLAVERLLADSGLPHTILRATQFHDLVAAMLGVLGRVPGVLPVPRGIAFQPVDVRDVADRLVALAAGEPAGRVADLGGPEVRGFDDLARAWLEAGGRRRRVVEVPAPGRLAAAVRAGANLVPEHADGHITFEQYLQGAGVAS</sequence>